<dbReference type="GO" id="GO:0008173">
    <property type="term" value="F:RNA methyltransferase activity"/>
    <property type="evidence" value="ECO:0007669"/>
    <property type="project" value="InterPro"/>
</dbReference>
<protein>
    <submittedName>
        <fullName evidence="5">Methyltransferase</fullName>
    </submittedName>
</protein>
<dbReference type="EMBL" id="UGHS01000004">
    <property type="protein sequence ID" value="STO94187.1"/>
    <property type="molecule type" value="Genomic_DNA"/>
</dbReference>
<feature type="compositionally biased region" description="Basic and acidic residues" evidence="3">
    <location>
        <begin position="17"/>
        <end position="35"/>
    </location>
</feature>
<evidence type="ECO:0000313" key="5">
    <source>
        <dbReference type="EMBL" id="STO94187.1"/>
    </source>
</evidence>
<dbReference type="PANTHER" id="PTHR46429">
    <property type="entry name" value="23S RRNA (GUANOSINE-2'-O-)-METHYLTRANSFERASE RLMB"/>
    <property type="match status" value="1"/>
</dbReference>
<gene>
    <name evidence="5" type="ORF">NCTC13335_02113</name>
</gene>
<dbReference type="Pfam" id="PF08032">
    <property type="entry name" value="SpoU_sub_bind"/>
    <property type="match status" value="1"/>
</dbReference>
<organism evidence="5 6">
    <name type="scientific">Haemophilus pittmaniae</name>
    <dbReference type="NCBI Taxonomy" id="249188"/>
    <lineage>
        <taxon>Bacteria</taxon>
        <taxon>Pseudomonadati</taxon>
        <taxon>Pseudomonadota</taxon>
        <taxon>Gammaproteobacteria</taxon>
        <taxon>Pasteurellales</taxon>
        <taxon>Pasteurellaceae</taxon>
        <taxon>Haemophilus</taxon>
    </lineage>
</organism>
<evidence type="ECO:0000259" key="4">
    <source>
        <dbReference type="SMART" id="SM00967"/>
    </source>
</evidence>
<keyword evidence="6" id="KW-1185">Reference proteome</keyword>
<dbReference type="InterPro" id="IPR013123">
    <property type="entry name" value="SpoU_subst-bd"/>
</dbReference>
<dbReference type="GO" id="GO:0032259">
    <property type="term" value="P:methylation"/>
    <property type="evidence" value="ECO:0007669"/>
    <property type="project" value="UniProtKB-KW"/>
</dbReference>
<dbReference type="PANTHER" id="PTHR46429:SF2">
    <property type="entry name" value="TRNA_RRNA METHYLTRANSFERASE"/>
    <property type="match status" value="1"/>
</dbReference>
<keyword evidence="2 5" id="KW-0808">Transferase</keyword>
<dbReference type="SUPFAM" id="SSF75217">
    <property type="entry name" value="alpha/beta knot"/>
    <property type="match status" value="1"/>
</dbReference>
<dbReference type="Pfam" id="PF00588">
    <property type="entry name" value="SpoU_methylase"/>
    <property type="match status" value="1"/>
</dbReference>
<dbReference type="CDD" id="cd18095">
    <property type="entry name" value="SpoU-like_rRNA-MTase"/>
    <property type="match status" value="1"/>
</dbReference>
<dbReference type="InterPro" id="IPR029026">
    <property type="entry name" value="tRNA_m1G_MTases_N"/>
</dbReference>
<dbReference type="PIRSF" id="PIRSF006280">
    <property type="entry name" value="YfiF_prd"/>
    <property type="match status" value="1"/>
</dbReference>
<dbReference type="GO" id="GO:0003723">
    <property type="term" value="F:RNA binding"/>
    <property type="evidence" value="ECO:0007669"/>
    <property type="project" value="InterPro"/>
</dbReference>
<proteinExistence type="predicted"/>
<evidence type="ECO:0000313" key="6">
    <source>
        <dbReference type="Proteomes" id="UP000255264"/>
    </source>
</evidence>
<accession>A0A377J2Z1</accession>
<reference evidence="5 6" key="1">
    <citation type="submission" date="2018-06" db="EMBL/GenBank/DDBJ databases">
        <authorList>
            <consortium name="Pathogen Informatics"/>
            <person name="Doyle S."/>
        </authorList>
    </citation>
    <scope>NUCLEOTIDE SEQUENCE [LARGE SCALE GENOMIC DNA]</scope>
    <source>
        <strain evidence="5 6">NCTC13335</strain>
    </source>
</reference>
<dbReference type="GO" id="GO:0006396">
    <property type="term" value="P:RNA processing"/>
    <property type="evidence" value="ECO:0007669"/>
    <property type="project" value="InterPro"/>
</dbReference>
<keyword evidence="1 5" id="KW-0489">Methyltransferase</keyword>
<evidence type="ECO:0000256" key="1">
    <source>
        <dbReference type="ARBA" id="ARBA00022603"/>
    </source>
</evidence>
<dbReference type="Gene3D" id="3.30.1330.30">
    <property type="match status" value="1"/>
</dbReference>
<feature type="domain" description="RNA 2-O ribose methyltransferase substrate binding" evidence="4">
    <location>
        <begin position="102"/>
        <end position="177"/>
    </location>
</feature>
<dbReference type="RefSeq" id="WP_115003674.1">
    <property type="nucleotide sequence ID" value="NZ_JAHAHE010000005.1"/>
</dbReference>
<dbReference type="AlphaFoldDB" id="A0A377J2Z1"/>
<dbReference type="InterPro" id="IPR016479">
    <property type="entry name" value="YfiF_prd"/>
</dbReference>
<dbReference type="SUPFAM" id="SSF55315">
    <property type="entry name" value="L30e-like"/>
    <property type="match status" value="1"/>
</dbReference>
<evidence type="ECO:0000256" key="3">
    <source>
        <dbReference type="SAM" id="MobiDB-lite"/>
    </source>
</evidence>
<dbReference type="InterPro" id="IPR004441">
    <property type="entry name" value="rRNA_MeTrfase_TrmH"/>
</dbReference>
<dbReference type="InterPro" id="IPR001537">
    <property type="entry name" value="SpoU_MeTrfase"/>
</dbReference>
<dbReference type="GO" id="GO:0005829">
    <property type="term" value="C:cytosol"/>
    <property type="evidence" value="ECO:0007669"/>
    <property type="project" value="TreeGrafter"/>
</dbReference>
<dbReference type="OrthoDB" id="9785673at2"/>
<dbReference type="Gene3D" id="3.40.1280.10">
    <property type="match status" value="1"/>
</dbReference>
<dbReference type="InterPro" id="IPR029028">
    <property type="entry name" value="Alpha/beta_knot_MTases"/>
</dbReference>
<feature type="compositionally biased region" description="Polar residues" evidence="3">
    <location>
        <begin position="1"/>
        <end position="16"/>
    </location>
</feature>
<dbReference type="InterPro" id="IPR029064">
    <property type="entry name" value="Ribosomal_eL30-like_sf"/>
</dbReference>
<feature type="region of interest" description="Disordered" evidence="3">
    <location>
        <begin position="1"/>
        <end position="90"/>
    </location>
</feature>
<feature type="compositionally biased region" description="Basic and acidic residues" evidence="3">
    <location>
        <begin position="43"/>
        <end position="56"/>
    </location>
</feature>
<dbReference type="Proteomes" id="UP000255264">
    <property type="component" value="Unassembled WGS sequence"/>
</dbReference>
<sequence>MSKSNKPTFQTQTQKSFQEKRRQPFGEKAAVDKPRNRPAFSRKNSDNETNEPRELSLNKAGGKGSVAVTFKGSANTSKVKKNGPLSPRAPEKIKKNRAEEMKVYGEEACLALFAERPQAIVRLWATVAMSHKIGELLSYLAANKKAYHIVDNEEMALVSGSEHHGGICLLVKKSRPLTLTGYLEVAQPNDCLLLLDRINNAQNLGGILRTAAFYGVKHVISDSPDNLYAPAAWRVAEGGAEYVRVLHSLSTETALVALREAGYQIVHIANGEQSVPLDQLKLGAKVVFVLSENSSDDLIGENDSQVRLSLRNPLKHGLNVAVNTGILLAKWYF</sequence>
<evidence type="ECO:0000256" key="2">
    <source>
        <dbReference type="ARBA" id="ARBA00022679"/>
    </source>
</evidence>
<dbReference type="SMART" id="SM00967">
    <property type="entry name" value="SpoU_sub_bind"/>
    <property type="match status" value="1"/>
</dbReference>
<name>A0A377J2Z1_9PAST</name>